<dbReference type="EMBL" id="BX284601">
    <property type="protein sequence ID" value="CAB07335.1"/>
    <property type="molecule type" value="Genomic_DNA"/>
</dbReference>
<accession>O62093</accession>
<name>O62093_CAEEL</name>
<evidence type="ECO:0000313" key="4">
    <source>
        <dbReference type="WormBase" id="C37A5.8"/>
    </source>
</evidence>
<evidence type="ECO:0000256" key="1">
    <source>
        <dbReference type="SAM" id="SignalP"/>
    </source>
</evidence>
<keyword evidence="1" id="KW-0732">Signal</keyword>
<feature type="signal peptide" evidence="1">
    <location>
        <begin position="1"/>
        <end position="18"/>
    </location>
</feature>
<dbReference type="PhylomeDB" id="O62093"/>
<dbReference type="PANTHER" id="PTHR36521:SF1">
    <property type="entry name" value="FIP (FUNGUS-INDUCED PROTEIN) RELATED-RELATED"/>
    <property type="match status" value="1"/>
</dbReference>
<protein>
    <submittedName>
        <fullName evidence="2">FIP (Fungus-Induced Protein) Related</fullName>
    </submittedName>
</protein>
<dbReference type="HOGENOM" id="CLU_2456814_0_0_1"/>
<dbReference type="PaxDb" id="6239-C37A5.8"/>
<dbReference type="Proteomes" id="UP000001940">
    <property type="component" value="Chromosome I"/>
</dbReference>
<dbReference type="PANTHER" id="PTHR36521">
    <property type="entry name" value="GEO07177P1"/>
    <property type="match status" value="1"/>
</dbReference>
<dbReference type="InParanoid" id="O62093"/>
<dbReference type="Bgee" id="WBGene00007992">
    <property type="expression patterns" value="Expressed in adult organism and 2 other cell types or tissues"/>
</dbReference>
<dbReference type="OMA" id="ETNTRTM"/>
<sequence length="89" mass="10003">MKFVSLFLLAILAIGALSDTVTTTKMKMEMKPVAMPAQHQTEMHSEMDSEAPHTRNRRWGYYGGYGGYGRMGYGGYGMRGYGYGYPMWG</sequence>
<keyword evidence="3" id="KW-1185">Reference proteome</keyword>
<dbReference type="GO" id="GO:0045087">
    <property type="term" value="P:innate immune response"/>
    <property type="evidence" value="ECO:0000318"/>
    <property type="project" value="GO_Central"/>
</dbReference>
<dbReference type="WormBase" id="C37A5.8">
    <property type="protein sequence ID" value="CE17532"/>
    <property type="gene ID" value="WBGene00007992"/>
    <property type="gene designation" value="fipr-24"/>
</dbReference>
<proteinExistence type="predicted"/>
<dbReference type="GO" id="GO:0036498">
    <property type="term" value="P:IRE1-mediated unfolded protein response"/>
    <property type="evidence" value="ECO:0007007"/>
    <property type="project" value="WormBase"/>
</dbReference>
<reference evidence="2 3" key="1">
    <citation type="journal article" date="1998" name="Science">
        <title>Genome sequence of the nematode C. elegans: a platform for investigating biology.</title>
        <authorList>
            <consortium name="The C. elegans sequencing consortium"/>
            <person name="Sulson J.E."/>
            <person name="Waterston R."/>
        </authorList>
    </citation>
    <scope>NUCLEOTIDE SEQUENCE [LARGE SCALE GENOMIC DNA]</scope>
    <source>
        <strain evidence="2 3">Bristol N2</strain>
    </source>
</reference>
<dbReference type="FunCoup" id="O62093">
    <property type="interactions" value="811"/>
</dbReference>
<dbReference type="STRING" id="6239.C37A5.8.1"/>
<dbReference type="RefSeq" id="NP_493471.1">
    <property type="nucleotide sequence ID" value="NM_061070.2"/>
</dbReference>
<feature type="chain" id="PRO_5004159281" evidence="1">
    <location>
        <begin position="19"/>
        <end position="89"/>
    </location>
</feature>
<dbReference type="KEGG" id="cel:CELE_C37A5.8"/>
<dbReference type="eggNOG" id="ENOG502TJ2W">
    <property type="taxonomic scope" value="Eukaryota"/>
</dbReference>
<dbReference type="GeneID" id="183286"/>
<dbReference type="AlphaFoldDB" id="O62093"/>
<evidence type="ECO:0000313" key="3">
    <source>
        <dbReference type="Proteomes" id="UP000001940"/>
    </source>
</evidence>
<dbReference type="PIR" id="T19805">
    <property type="entry name" value="T19805"/>
</dbReference>
<organism evidence="2 3">
    <name type="scientific">Caenorhabditis elegans</name>
    <dbReference type="NCBI Taxonomy" id="6239"/>
    <lineage>
        <taxon>Eukaryota</taxon>
        <taxon>Metazoa</taxon>
        <taxon>Ecdysozoa</taxon>
        <taxon>Nematoda</taxon>
        <taxon>Chromadorea</taxon>
        <taxon>Rhabditida</taxon>
        <taxon>Rhabditina</taxon>
        <taxon>Rhabditomorpha</taxon>
        <taxon>Rhabditoidea</taxon>
        <taxon>Rhabditidae</taxon>
        <taxon>Peloderinae</taxon>
        <taxon>Caenorhabditis</taxon>
    </lineage>
</organism>
<dbReference type="AGR" id="WB:WBGene00007992"/>
<evidence type="ECO:0000313" key="2">
    <source>
        <dbReference type="EMBL" id="CAB07335.1"/>
    </source>
</evidence>
<dbReference type="UCSC" id="C37A5.8">
    <property type="organism name" value="c. elegans"/>
</dbReference>
<gene>
    <name evidence="2 4" type="primary">fipr-24</name>
    <name evidence="4" type="ORF">C37A5.8</name>
    <name evidence="2" type="ORF">CELE_C37A5.8</name>
</gene>
<dbReference type="CTD" id="183286"/>